<organism evidence="1 2">
    <name type="scientific">Actinomycetospora cinnamomea</name>
    <dbReference type="NCBI Taxonomy" id="663609"/>
    <lineage>
        <taxon>Bacteria</taxon>
        <taxon>Bacillati</taxon>
        <taxon>Actinomycetota</taxon>
        <taxon>Actinomycetes</taxon>
        <taxon>Pseudonocardiales</taxon>
        <taxon>Pseudonocardiaceae</taxon>
        <taxon>Actinomycetospora</taxon>
    </lineage>
</organism>
<protein>
    <recommendedName>
        <fullName evidence="3">DUF1440 domain-containing protein</fullName>
    </recommendedName>
</protein>
<evidence type="ECO:0000313" key="2">
    <source>
        <dbReference type="Proteomes" id="UP000245639"/>
    </source>
</evidence>
<gene>
    <name evidence="1" type="ORF">C8D89_11597</name>
</gene>
<name>A0A2U1EZQ0_9PSEU</name>
<dbReference type="EMBL" id="QEKW01000015">
    <property type="protein sequence ID" value="PVZ05392.1"/>
    <property type="molecule type" value="Genomic_DNA"/>
</dbReference>
<dbReference type="AlphaFoldDB" id="A0A2U1EZQ0"/>
<proteinExistence type="predicted"/>
<evidence type="ECO:0008006" key="3">
    <source>
        <dbReference type="Google" id="ProtNLM"/>
    </source>
</evidence>
<reference evidence="1 2" key="1">
    <citation type="submission" date="2018-04" db="EMBL/GenBank/DDBJ databases">
        <title>Genomic Encyclopedia of Type Strains, Phase IV (KMG-IV): sequencing the most valuable type-strain genomes for metagenomic binning, comparative biology and taxonomic classification.</title>
        <authorList>
            <person name="Goeker M."/>
        </authorList>
    </citation>
    <scope>NUCLEOTIDE SEQUENCE [LARGE SCALE GENOMIC DNA]</scope>
    <source>
        <strain evidence="1 2">DSM 45771</strain>
    </source>
</reference>
<keyword evidence="2" id="KW-1185">Reference proteome</keyword>
<evidence type="ECO:0000313" key="1">
    <source>
        <dbReference type="EMBL" id="PVZ05392.1"/>
    </source>
</evidence>
<sequence>MTTTGTGTSRAGTLGRAALAGAGAGLAGVAAMTALEKIEQAVLGRPSSYVPARTLKAVTGGAPSDAEQPPAWNHAMHWGTGVLVGTLHGVWAALGMRGPRAYAAHTAVRLATDQTLENATGVGAPPHTWPWQEQVVDLLHKGVYSVVTGLVAERLVAPTLEVHRGRTSH</sequence>
<comment type="caution">
    <text evidence="1">The sequence shown here is derived from an EMBL/GenBank/DDBJ whole genome shotgun (WGS) entry which is preliminary data.</text>
</comment>
<accession>A0A2U1EZQ0</accession>
<dbReference type="Proteomes" id="UP000245639">
    <property type="component" value="Unassembled WGS sequence"/>
</dbReference>
<dbReference type="RefSeq" id="WP_207787367.1">
    <property type="nucleotide sequence ID" value="NZ_QEKW01000015.1"/>
</dbReference>